<reference evidence="9 10" key="1">
    <citation type="journal article" date="2024" name="Nat. Commun.">
        <title>Phylogenomics reveals the evolutionary origins of lichenization in chlorophyte algae.</title>
        <authorList>
            <person name="Puginier C."/>
            <person name="Libourel C."/>
            <person name="Otte J."/>
            <person name="Skaloud P."/>
            <person name="Haon M."/>
            <person name="Grisel S."/>
            <person name="Petersen M."/>
            <person name="Berrin J.G."/>
            <person name="Delaux P.M."/>
            <person name="Dal Grande F."/>
            <person name="Keller J."/>
        </authorList>
    </citation>
    <scope>NUCLEOTIDE SEQUENCE [LARGE SCALE GENOMIC DNA]</scope>
    <source>
        <strain evidence="9 10">SAG 2043</strain>
    </source>
</reference>
<dbReference type="InterPro" id="IPR004307">
    <property type="entry name" value="TspO_MBR"/>
</dbReference>
<comment type="caution">
    <text evidence="9">The sequence shown here is derived from an EMBL/GenBank/DDBJ whole genome shotgun (WGS) entry which is preliminary data.</text>
</comment>
<keyword evidence="8" id="KW-0732">Signal</keyword>
<dbReference type="CDD" id="cd15904">
    <property type="entry name" value="TSPO_MBR"/>
    <property type="match status" value="1"/>
</dbReference>
<dbReference type="EMBL" id="JALJOR010000003">
    <property type="protein sequence ID" value="KAK9820483.1"/>
    <property type="molecule type" value="Genomic_DNA"/>
</dbReference>
<accession>A0AAW1QGJ1</accession>
<evidence type="ECO:0000256" key="6">
    <source>
        <dbReference type="SAM" id="MobiDB-lite"/>
    </source>
</evidence>
<keyword evidence="4 7" id="KW-1133">Transmembrane helix</keyword>
<dbReference type="Gene3D" id="1.20.1260.100">
    <property type="entry name" value="TspO/MBR protein"/>
    <property type="match status" value="1"/>
</dbReference>
<keyword evidence="10" id="KW-1185">Reference proteome</keyword>
<keyword evidence="3 7" id="KW-0812">Transmembrane</keyword>
<evidence type="ECO:0000256" key="2">
    <source>
        <dbReference type="ARBA" id="ARBA00007524"/>
    </source>
</evidence>
<dbReference type="PANTHER" id="PTHR10057:SF0">
    <property type="entry name" value="TRANSLOCATOR PROTEIN"/>
    <property type="match status" value="1"/>
</dbReference>
<feature type="region of interest" description="Disordered" evidence="6">
    <location>
        <begin position="157"/>
        <end position="181"/>
    </location>
</feature>
<name>A0AAW1QGJ1_9CHLO</name>
<evidence type="ECO:0000256" key="8">
    <source>
        <dbReference type="SAM" id="SignalP"/>
    </source>
</evidence>
<dbReference type="PANTHER" id="PTHR10057">
    <property type="entry name" value="PERIPHERAL-TYPE BENZODIAZEPINE RECEPTOR"/>
    <property type="match status" value="1"/>
</dbReference>
<protein>
    <submittedName>
        <fullName evidence="9">Uncharacterized protein</fullName>
    </submittedName>
</protein>
<evidence type="ECO:0000313" key="9">
    <source>
        <dbReference type="EMBL" id="KAK9820483.1"/>
    </source>
</evidence>
<dbReference type="Pfam" id="PF03073">
    <property type="entry name" value="TspO_MBR"/>
    <property type="match status" value="1"/>
</dbReference>
<comment type="similarity">
    <text evidence="2">Belongs to the TspO/BZRP family.</text>
</comment>
<feature type="transmembrane region" description="Helical" evidence="7">
    <location>
        <begin position="44"/>
        <end position="66"/>
    </location>
</feature>
<dbReference type="GO" id="GO:0033013">
    <property type="term" value="P:tetrapyrrole metabolic process"/>
    <property type="evidence" value="ECO:0007669"/>
    <property type="project" value="UniProtKB-ARBA"/>
</dbReference>
<comment type="subcellular location">
    <subcellularLocation>
        <location evidence="1">Membrane</location>
        <topology evidence="1">Multi-pass membrane protein</topology>
    </subcellularLocation>
</comment>
<dbReference type="FunFam" id="1.20.1260.100:FF:000001">
    <property type="entry name" value="translocator protein 2"/>
    <property type="match status" value="1"/>
</dbReference>
<evidence type="ECO:0000256" key="3">
    <source>
        <dbReference type="ARBA" id="ARBA00022692"/>
    </source>
</evidence>
<dbReference type="Proteomes" id="UP001489004">
    <property type="component" value="Unassembled WGS sequence"/>
</dbReference>
<dbReference type="InterPro" id="IPR038330">
    <property type="entry name" value="TspO/MBR-related_sf"/>
</dbReference>
<sequence>MNWTLIKFLAVPLALGQVAGLLTAPDILKWYVPKLKKPWYVPPAPIFGAVWPVMYGLMGYASYLVFQHGGLHAQMLPLRWYAIQLGLNVAWQLLFFKVRKLGLAQAENLALLGSIAYTTKLFGQVDPLAGKLMLPYLAWAAFANVINFGVWRSNPQVPGDAPEPTLDDESGTSSGGGGYPAGGFPAGVTPQACLQTYLPTNMQARQRSRAQQGQRSGAAQSAQLMLKGRVSGVASMLAGRRSRFVGGAGMRIPQPVRGNAVHRAPTAVAASGARMAFV</sequence>
<feature type="signal peptide" evidence="8">
    <location>
        <begin position="1"/>
        <end position="20"/>
    </location>
</feature>
<evidence type="ECO:0000256" key="4">
    <source>
        <dbReference type="ARBA" id="ARBA00022989"/>
    </source>
</evidence>
<keyword evidence="5 7" id="KW-0472">Membrane</keyword>
<proteinExistence type="inferred from homology"/>
<evidence type="ECO:0000256" key="1">
    <source>
        <dbReference type="ARBA" id="ARBA00004141"/>
    </source>
</evidence>
<gene>
    <name evidence="9" type="ORF">WJX72_010788</name>
</gene>
<dbReference type="AlphaFoldDB" id="A0AAW1QGJ1"/>
<feature type="chain" id="PRO_5043654414" evidence="8">
    <location>
        <begin position="21"/>
        <end position="278"/>
    </location>
</feature>
<dbReference type="GO" id="GO:0016020">
    <property type="term" value="C:membrane"/>
    <property type="evidence" value="ECO:0007669"/>
    <property type="project" value="UniProtKB-SubCell"/>
</dbReference>
<evidence type="ECO:0000313" key="10">
    <source>
        <dbReference type="Proteomes" id="UP001489004"/>
    </source>
</evidence>
<organism evidence="9 10">
    <name type="scientific">[Myrmecia] bisecta</name>
    <dbReference type="NCBI Taxonomy" id="41462"/>
    <lineage>
        <taxon>Eukaryota</taxon>
        <taxon>Viridiplantae</taxon>
        <taxon>Chlorophyta</taxon>
        <taxon>core chlorophytes</taxon>
        <taxon>Trebouxiophyceae</taxon>
        <taxon>Trebouxiales</taxon>
        <taxon>Trebouxiaceae</taxon>
        <taxon>Myrmecia</taxon>
    </lineage>
</organism>
<evidence type="ECO:0000256" key="7">
    <source>
        <dbReference type="SAM" id="Phobius"/>
    </source>
</evidence>
<evidence type="ECO:0000256" key="5">
    <source>
        <dbReference type="ARBA" id="ARBA00023136"/>
    </source>
</evidence>
<feature type="transmembrane region" description="Helical" evidence="7">
    <location>
        <begin position="78"/>
        <end position="96"/>
    </location>
</feature>